<dbReference type="EMBL" id="JBGBPQ010000003">
    <property type="protein sequence ID" value="KAL1526185.1"/>
    <property type="molecule type" value="Genomic_DNA"/>
</dbReference>
<dbReference type="GO" id="GO:0003697">
    <property type="term" value="F:single-stranded DNA binding"/>
    <property type="evidence" value="ECO:0007669"/>
    <property type="project" value="TreeGrafter"/>
</dbReference>
<dbReference type="EC" id="2.7.7.7" evidence="12"/>
<dbReference type="FunFam" id="3.30.70.2820:FF:000001">
    <property type="entry name" value="DNA polymerase"/>
    <property type="match status" value="1"/>
</dbReference>
<dbReference type="InterPro" id="IPR042087">
    <property type="entry name" value="DNA_pol_B_thumb"/>
</dbReference>
<comment type="catalytic activity">
    <reaction evidence="12">
        <text>DNA(n) + a 2'-deoxyribonucleoside 5'-triphosphate = DNA(n+1) + diphosphate</text>
        <dbReference type="Rhea" id="RHEA:22508"/>
        <dbReference type="Rhea" id="RHEA-COMP:17339"/>
        <dbReference type="Rhea" id="RHEA-COMP:17340"/>
        <dbReference type="ChEBI" id="CHEBI:33019"/>
        <dbReference type="ChEBI" id="CHEBI:61560"/>
        <dbReference type="ChEBI" id="CHEBI:173112"/>
        <dbReference type="EC" id="2.7.7.7"/>
    </reaction>
</comment>
<dbReference type="GO" id="GO:1902975">
    <property type="term" value="P:mitotic DNA replication initiation"/>
    <property type="evidence" value="ECO:0007669"/>
    <property type="project" value="InterPro"/>
</dbReference>
<keyword evidence="6" id="KW-0479">Metal-binding</keyword>
<dbReference type="Gene3D" id="3.30.420.10">
    <property type="entry name" value="Ribonuclease H-like superfamily/Ribonuclease H"/>
    <property type="match status" value="1"/>
</dbReference>
<keyword evidence="10 12" id="KW-0238">DNA-binding</keyword>
<dbReference type="Proteomes" id="UP001515480">
    <property type="component" value="Unassembled WGS sequence"/>
</dbReference>
<dbReference type="PANTHER" id="PTHR45861">
    <property type="entry name" value="DNA POLYMERASE ALPHA CATALYTIC SUBUNIT"/>
    <property type="match status" value="1"/>
</dbReference>
<evidence type="ECO:0000313" key="18">
    <source>
        <dbReference type="EMBL" id="KAL1526185.1"/>
    </source>
</evidence>
<dbReference type="Pfam" id="PF12254">
    <property type="entry name" value="DNA_pol_alpha_N"/>
    <property type="match status" value="1"/>
</dbReference>
<dbReference type="PRINTS" id="PR00106">
    <property type="entry name" value="DNAPOLB"/>
</dbReference>
<dbReference type="InterPro" id="IPR036397">
    <property type="entry name" value="RNaseH_sf"/>
</dbReference>
<evidence type="ECO:0000256" key="6">
    <source>
        <dbReference type="ARBA" id="ARBA00022723"/>
    </source>
</evidence>
<keyword evidence="19" id="KW-1185">Reference proteome</keyword>
<dbReference type="Pfam" id="PF08996">
    <property type="entry name" value="zf-DNA_Pol"/>
    <property type="match status" value="1"/>
</dbReference>
<dbReference type="InterPro" id="IPR015088">
    <property type="entry name" value="Znf_DNA-dir_DNA_pol_B_alpha"/>
</dbReference>
<dbReference type="InterPro" id="IPR043502">
    <property type="entry name" value="DNA/RNA_pol_sf"/>
</dbReference>
<dbReference type="InterPro" id="IPR023211">
    <property type="entry name" value="DNA_pol_palm_dom_sf"/>
</dbReference>
<dbReference type="GO" id="GO:0003682">
    <property type="term" value="F:chromatin binding"/>
    <property type="evidence" value="ECO:0007669"/>
    <property type="project" value="TreeGrafter"/>
</dbReference>
<feature type="region of interest" description="Disordered" evidence="13">
    <location>
        <begin position="323"/>
        <end position="342"/>
    </location>
</feature>
<keyword evidence="5 12" id="KW-0235">DNA replication</keyword>
<feature type="region of interest" description="Disordered" evidence="13">
    <location>
        <begin position="71"/>
        <end position="94"/>
    </location>
</feature>
<protein>
    <recommendedName>
        <fullName evidence="12">DNA polymerase</fullName>
        <ecNumber evidence="12">2.7.7.7</ecNumber>
    </recommendedName>
</protein>
<keyword evidence="7" id="KW-0863">Zinc-finger</keyword>
<feature type="domain" description="Zinc finger DNA-directed DNA polymerase family B alpha" evidence="16">
    <location>
        <begin position="1283"/>
        <end position="1482"/>
    </location>
</feature>
<evidence type="ECO:0000256" key="8">
    <source>
        <dbReference type="ARBA" id="ARBA00022833"/>
    </source>
</evidence>
<dbReference type="InterPro" id="IPR038256">
    <property type="entry name" value="Pol_alpha_znc_sf"/>
</dbReference>
<sequence>MESLASSRSRRQLGVSASKNALAQLAELKRNGLKRSAQFEVKTEADLYDDVDEATYQELVKKRREENFIEDDDGNGYVDFGQEDWDDAEYSGDESEQMAKRAKGTAARPKGVFNNLVPKPKKKATERVNGMFLGAGREVIGGAKAKVRMGDDGGEALLSSLLGDIEADPMGMKAAAVGKRSAYSASVSAARPALPTYRPTIIQPDGGISAAPRSEYGRAVPHFSLDEFDNDAGSPMPPPANVSKNGSSKRIESFDPEDIEAGGFGSMEADDQVEEKPVRTKLEVVEEQEDVSRPFVPFMTEQAASTGLDWFQVCEEEAVGISPKVEEPPPAADATASVSGMPPLEEDGSLNMFWIDAYEDVHSAPGSVFLFGKVKNTEGGFSSCCVAIKGLERNVFALPRERALEGGAEIGPEVSFVQLYQEVQALCRKHKISRFGCKRVDRSYAFEEPGIPQSASYLKLVYSAEFGTLPADLSGTYFRRLFGTHTSCLEQLLLKRRIMGPCWIQLRGVAPNAQSASWCKYEVSLPQGKKALSPLPDPPPSPPLVVASLHVQTMLNARHVPEILLASIITHSSVAADGATANPTQLSSFSAVRKIDGRAWPWDLQRTVQKDKRLKLEICMSERALLSFLIARLHSIDADVLVGHNIAGFDMTVLLQRLSACKIQHWSKIGRIRMKTMPKLSSSTSAFSGSSWAEWSVVAGRLMCDTYLSARELLSSQRSYGLKELAMTQLNANKPEIDQAAVPLMFDDTVQLLQLVRCCENDAFLSLQLMFKLMVLPLTKQLTNLAGNLWTKSLQGKRAERIEYLLLHEFHRLKYVVPDKETYQQRMAKKNAKALDNDDEAGDEEEEEQRRGIGQSGRKKPAYAGGLVLEPKKGFYDRYVFMLDFNSLYPSIVQEYNICYTTVTRPTPDMDGNMPMADVPPSSADAGVLPRLIGMLVARRREVRAILKQEKDPSRRTQLDIRQKALKIMANSMYGCLGFSGSRFYARALAELITARGRDALQHAVEIAGNNNMEVIYGDTDSVMVYSGRDDLMEARKMADTLKKEVNKHYKCMEIDIDGVMKSMLLLKKKKYAALMVEERNGELHTTRETKGLDLVRRDWCTLSREAGSAVLDFILSGLPREEVVSHIYEYLRGVNEKVQKNELGIEQYIITKALTKAPHEYTDAKNQPHVQVAKSMIEQGQSVAPGAVIEYVVCIDQGKSSVADRAYHPKTVLKAEGMLQIDTQWYLAQQLHPPIWRLCEPIEGMESSQVAECLGLDPGKFLTYNPTGTAEQSRDEMQLTASELQRFADAEPLFMRCNSCTQTLPLRGVIGHGNGATGSTEWLGGRALCCAQCGEKYSPPRLANTLALALRKHVARYYSAPLQCEEPSCRDTSRSLSTHIARDDAGRPHFPACTVPGCKGKMLKTHTDRRLHTQLLFLKSLFDVDWGIEKMQADAKRRGQLPPTFELPGELDQVLLEKLTNDVSKTLKTSAFNTVDFSNLFASVGI</sequence>
<dbReference type="Gene3D" id="3.90.1600.10">
    <property type="entry name" value="Palm domain of DNA polymerase"/>
    <property type="match status" value="1"/>
</dbReference>
<name>A0AB34JWB1_PRYPA</name>
<evidence type="ECO:0000256" key="10">
    <source>
        <dbReference type="ARBA" id="ARBA00023125"/>
    </source>
</evidence>
<feature type="domain" description="DNA-directed DNA polymerase family B multifunctional" evidence="14">
    <location>
        <begin position="789"/>
        <end position="1243"/>
    </location>
</feature>
<dbReference type="GO" id="GO:0003688">
    <property type="term" value="F:DNA replication origin binding"/>
    <property type="evidence" value="ECO:0007669"/>
    <property type="project" value="TreeGrafter"/>
</dbReference>
<dbReference type="SUPFAM" id="SSF56672">
    <property type="entry name" value="DNA/RNA polymerases"/>
    <property type="match status" value="1"/>
</dbReference>
<evidence type="ECO:0000256" key="9">
    <source>
        <dbReference type="ARBA" id="ARBA00022932"/>
    </source>
</evidence>
<feature type="compositionally biased region" description="Acidic residues" evidence="13">
    <location>
        <begin position="837"/>
        <end position="847"/>
    </location>
</feature>
<dbReference type="GO" id="GO:0008270">
    <property type="term" value="F:zinc ion binding"/>
    <property type="evidence" value="ECO:0007669"/>
    <property type="project" value="UniProtKB-KW"/>
</dbReference>
<comment type="caution">
    <text evidence="18">The sequence shown here is derived from an EMBL/GenBank/DDBJ whole genome shotgun (WGS) entry which is preliminary data.</text>
</comment>
<feature type="region of interest" description="Disordered" evidence="13">
    <location>
        <begin position="830"/>
        <end position="860"/>
    </location>
</feature>
<keyword evidence="3 12" id="KW-0808">Transferase</keyword>
<dbReference type="SUPFAM" id="SSF53098">
    <property type="entry name" value="Ribonuclease H-like"/>
    <property type="match status" value="1"/>
</dbReference>
<dbReference type="PANTHER" id="PTHR45861:SF1">
    <property type="entry name" value="DNA POLYMERASE ALPHA CATALYTIC SUBUNIT"/>
    <property type="match status" value="1"/>
</dbReference>
<dbReference type="SMART" id="SM00486">
    <property type="entry name" value="POLBc"/>
    <property type="match status" value="1"/>
</dbReference>
<keyword evidence="9 12" id="KW-0239">DNA-directed DNA polymerase</keyword>
<dbReference type="GO" id="GO:0003887">
    <property type="term" value="F:DNA-directed DNA polymerase activity"/>
    <property type="evidence" value="ECO:0007669"/>
    <property type="project" value="UniProtKB-KW"/>
</dbReference>
<dbReference type="InterPro" id="IPR024647">
    <property type="entry name" value="DNA_pol_a_cat_su_N"/>
</dbReference>
<evidence type="ECO:0000259" key="16">
    <source>
        <dbReference type="Pfam" id="PF08996"/>
    </source>
</evidence>
<dbReference type="InterPro" id="IPR045846">
    <property type="entry name" value="POLBc_alpha"/>
</dbReference>
<gene>
    <name evidence="18" type="ORF">AB1Y20_014913</name>
</gene>
<comment type="similarity">
    <text evidence="2 12">Belongs to the DNA polymerase type-B family.</text>
</comment>
<dbReference type="Gene3D" id="1.10.3200.20">
    <property type="entry name" value="DNA Polymerase alpha, zinc finger"/>
    <property type="match status" value="1"/>
</dbReference>
<dbReference type="InterPro" id="IPR012337">
    <property type="entry name" value="RNaseH-like_sf"/>
</dbReference>
<dbReference type="CDD" id="cd05532">
    <property type="entry name" value="POLBc_alpha"/>
    <property type="match status" value="1"/>
</dbReference>
<accession>A0AB34JWB1</accession>
<dbReference type="GO" id="GO:0005658">
    <property type="term" value="C:alpha DNA polymerase:primase complex"/>
    <property type="evidence" value="ECO:0007669"/>
    <property type="project" value="TreeGrafter"/>
</dbReference>
<dbReference type="InterPro" id="IPR006172">
    <property type="entry name" value="DNA-dir_DNA_pol_B"/>
</dbReference>
<evidence type="ECO:0000256" key="7">
    <source>
        <dbReference type="ARBA" id="ARBA00022771"/>
    </source>
</evidence>
<evidence type="ECO:0000256" key="1">
    <source>
        <dbReference type="ARBA" id="ARBA00004123"/>
    </source>
</evidence>
<dbReference type="Gene3D" id="1.10.132.60">
    <property type="entry name" value="DNA polymerase family B, C-terminal domain"/>
    <property type="match status" value="1"/>
</dbReference>
<feature type="compositionally biased region" description="Acidic residues" evidence="13">
    <location>
        <begin position="81"/>
        <end position="94"/>
    </location>
</feature>
<dbReference type="InterPro" id="IPR006134">
    <property type="entry name" value="DNA-dir_DNA_pol_B_multi_dom"/>
</dbReference>
<reference evidence="18 19" key="1">
    <citation type="journal article" date="2024" name="Science">
        <title>Giant polyketide synthase enzymes in the biosynthesis of giant marine polyether toxins.</title>
        <authorList>
            <person name="Fallon T.R."/>
            <person name="Shende V.V."/>
            <person name="Wierzbicki I.H."/>
            <person name="Pendleton A.L."/>
            <person name="Watervoot N.F."/>
            <person name="Auber R.P."/>
            <person name="Gonzalez D.J."/>
            <person name="Wisecaver J.H."/>
            <person name="Moore B.S."/>
        </authorList>
    </citation>
    <scope>NUCLEOTIDE SEQUENCE [LARGE SCALE GENOMIC DNA]</scope>
    <source>
        <strain evidence="18 19">12B1</strain>
    </source>
</reference>
<evidence type="ECO:0000313" key="19">
    <source>
        <dbReference type="Proteomes" id="UP001515480"/>
    </source>
</evidence>
<keyword evidence="4 12" id="KW-0548">Nucleotidyltransferase</keyword>
<evidence type="ECO:0000256" key="4">
    <source>
        <dbReference type="ARBA" id="ARBA00022695"/>
    </source>
</evidence>
<dbReference type="FunFam" id="1.10.132.60:FF:000004">
    <property type="entry name" value="DNA polymerase"/>
    <property type="match status" value="1"/>
</dbReference>
<feature type="domain" description="DNA polymerase alpha catalytic subunit N-terminal" evidence="17">
    <location>
        <begin position="22"/>
        <end position="86"/>
    </location>
</feature>
<dbReference type="Pfam" id="PF03104">
    <property type="entry name" value="DNA_pol_B_exo1"/>
    <property type="match status" value="1"/>
</dbReference>
<evidence type="ECO:0000256" key="2">
    <source>
        <dbReference type="ARBA" id="ARBA00005755"/>
    </source>
</evidence>
<dbReference type="InterPro" id="IPR006133">
    <property type="entry name" value="DNA-dir_DNA_pol_B_exonuc"/>
</dbReference>
<evidence type="ECO:0000256" key="3">
    <source>
        <dbReference type="ARBA" id="ARBA00022679"/>
    </source>
</evidence>
<feature type="domain" description="DNA-directed DNA polymerase family B exonuclease" evidence="15">
    <location>
        <begin position="481"/>
        <end position="724"/>
    </location>
</feature>
<dbReference type="InterPro" id="IPR017964">
    <property type="entry name" value="DNA-dir_DNA_pol_B_CS"/>
</dbReference>
<evidence type="ECO:0000256" key="13">
    <source>
        <dbReference type="SAM" id="MobiDB-lite"/>
    </source>
</evidence>
<dbReference type="GO" id="GO:0000166">
    <property type="term" value="F:nucleotide binding"/>
    <property type="evidence" value="ECO:0007669"/>
    <property type="project" value="InterPro"/>
</dbReference>
<comment type="subcellular location">
    <subcellularLocation>
        <location evidence="1">Nucleus</location>
    </subcellularLocation>
</comment>
<dbReference type="GO" id="GO:0006272">
    <property type="term" value="P:leading strand elongation"/>
    <property type="evidence" value="ECO:0007669"/>
    <property type="project" value="TreeGrafter"/>
</dbReference>
<evidence type="ECO:0000256" key="5">
    <source>
        <dbReference type="ARBA" id="ARBA00022705"/>
    </source>
</evidence>
<dbReference type="Gene3D" id="1.10.287.690">
    <property type="entry name" value="Helix hairpin bin"/>
    <property type="match status" value="1"/>
</dbReference>
<proteinExistence type="inferred from homology"/>
<dbReference type="NCBIfam" id="TIGR00592">
    <property type="entry name" value="pol2"/>
    <property type="match status" value="1"/>
</dbReference>
<keyword evidence="8" id="KW-0862">Zinc</keyword>
<evidence type="ECO:0000256" key="11">
    <source>
        <dbReference type="ARBA" id="ARBA00023242"/>
    </source>
</evidence>
<dbReference type="Gene3D" id="2.40.50.730">
    <property type="match status" value="1"/>
</dbReference>
<dbReference type="CDD" id="cd05776">
    <property type="entry name" value="DNA_polB_alpha_exo"/>
    <property type="match status" value="1"/>
</dbReference>
<dbReference type="PROSITE" id="PS00116">
    <property type="entry name" value="DNA_POLYMERASE_B"/>
    <property type="match status" value="1"/>
</dbReference>
<evidence type="ECO:0000259" key="17">
    <source>
        <dbReference type="Pfam" id="PF12254"/>
    </source>
</evidence>
<evidence type="ECO:0000259" key="14">
    <source>
        <dbReference type="Pfam" id="PF00136"/>
    </source>
</evidence>
<evidence type="ECO:0000256" key="12">
    <source>
        <dbReference type="RuleBase" id="RU000442"/>
    </source>
</evidence>
<dbReference type="Pfam" id="PF00136">
    <property type="entry name" value="DNA_pol_B"/>
    <property type="match status" value="1"/>
</dbReference>
<keyword evidence="11" id="KW-0539">Nucleus</keyword>
<evidence type="ECO:0000259" key="15">
    <source>
        <dbReference type="Pfam" id="PF03104"/>
    </source>
</evidence>
<organism evidence="18 19">
    <name type="scientific">Prymnesium parvum</name>
    <name type="common">Toxic golden alga</name>
    <dbReference type="NCBI Taxonomy" id="97485"/>
    <lineage>
        <taxon>Eukaryota</taxon>
        <taxon>Haptista</taxon>
        <taxon>Haptophyta</taxon>
        <taxon>Prymnesiophyceae</taxon>
        <taxon>Prymnesiales</taxon>
        <taxon>Prymnesiaceae</taxon>
        <taxon>Prymnesium</taxon>
    </lineage>
</organism>
<dbReference type="GO" id="GO:0006273">
    <property type="term" value="P:lagging strand elongation"/>
    <property type="evidence" value="ECO:0007669"/>
    <property type="project" value="TreeGrafter"/>
</dbReference>
<dbReference type="Gene3D" id="3.30.70.2820">
    <property type="match status" value="1"/>
</dbReference>
<feature type="region of interest" description="Disordered" evidence="13">
    <location>
        <begin position="256"/>
        <end position="276"/>
    </location>
</feature>